<evidence type="ECO:0000256" key="2">
    <source>
        <dbReference type="SAM" id="Phobius"/>
    </source>
</evidence>
<dbReference type="OrthoDB" id="256225at2"/>
<gene>
    <name evidence="4" type="ORF">C7474_2687</name>
</gene>
<dbReference type="EMBL" id="RCDB01000003">
    <property type="protein sequence ID" value="RLK48084.1"/>
    <property type="molecule type" value="Genomic_DNA"/>
</dbReference>
<name>A0A498BWQ3_9MICO</name>
<organism evidence="4 5">
    <name type="scientific">Microbacterium telephonicum</name>
    <dbReference type="NCBI Taxonomy" id="1714841"/>
    <lineage>
        <taxon>Bacteria</taxon>
        <taxon>Bacillati</taxon>
        <taxon>Actinomycetota</taxon>
        <taxon>Actinomycetes</taxon>
        <taxon>Micrococcales</taxon>
        <taxon>Microbacteriaceae</taxon>
        <taxon>Microbacterium</taxon>
    </lineage>
</organism>
<evidence type="ECO:0000259" key="3">
    <source>
        <dbReference type="Pfam" id="PF13360"/>
    </source>
</evidence>
<keyword evidence="2" id="KW-0472">Membrane</keyword>
<sequence length="480" mass="49376">MTDTEPDPARTPRPWLPWTIAGAAAVAVVIAAAFVVAPRLLAAPASPSAAPSTPPAPIPTASPTPSCSVTVVDATWRDGYELDLPIDGRVTETTLGEARGAHASPFEIDDTHTGVLVQGEYGAGPSTLLVVDHDAATVVWSAEVPYGTSAVATPANAGLDDRIVVSHGVEPSYTESVLTMYDLTSGAVVAERTLAGDWAGGIHAGAGVTGYGLIAPADADGFAVTTRETATYLDAETLEPRWAVTGEQFGVGQFEGGVPFRVAGDVLFVGGHAVSIDTGEALGWSVDGSPLVAAGRVMATPIVYDSLDPYPLSGIDIRTGEACWSHQVISAASDDETLWVVTADGVLQRIDPEAGSVVEDRGQVGDMSVRLVADALVLSPRTYDADPADATVQPASGGSWTLAEYASQPLQSSNGQILVTDWGTVSTAGITTAYDAATGEVAWSLETSPVDRSSGIGVGGGVMLRTTDLGDGRMRLDLLH</sequence>
<feature type="domain" description="Pyrrolo-quinoline quinone repeat" evidence="3">
    <location>
        <begin position="176"/>
        <end position="444"/>
    </location>
</feature>
<keyword evidence="2" id="KW-0812">Transmembrane</keyword>
<dbReference type="SUPFAM" id="SSF50998">
    <property type="entry name" value="Quinoprotein alcohol dehydrogenase-like"/>
    <property type="match status" value="1"/>
</dbReference>
<dbReference type="RefSeq" id="WP_121060597.1">
    <property type="nucleotide sequence ID" value="NZ_RCDB01000003.1"/>
</dbReference>
<dbReference type="Proteomes" id="UP000273158">
    <property type="component" value="Unassembled WGS sequence"/>
</dbReference>
<accession>A0A498BWQ3</accession>
<evidence type="ECO:0000256" key="1">
    <source>
        <dbReference type="SAM" id="MobiDB-lite"/>
    </source>
</evidence>
<feature type="region of interest" description="Disordered" evidence="1">
    <location>
        <begin position="45"/>
        <end position="67"/>
    </location>
</feature>
<proteinExistence type="predicted"/>
<dbReference type="Gene3D" id="2.130.10.10">
    <property type="entry name" value="YVTN repeat-like/Quinoprotein amine dehydrogenase"/>
    <property type="match status" value="1"/>
</dbReference>
<dbReference type="AlphaFoldDB" id="A0A498BWQ3"/>
<comment type="caution">
    <text evidence="4">The sequence shown here is derived from an EMBL/GenBank/DDBJ whole genome shotgun (WGS) entry which is preliminary data.</text>
</comment>
<dbReference type="InterPro" id="IPR011047">
    <property type="entry name" value="Quinoprotein_ADH-like_sf"/>
</dbReference>
<keyword evidence="5" id="KW-1185">Reference proteome</keyword>
<evidence type="ECO:0000313" key="4">
    <source>
        <dbReference type="EMBL" id="RLK48084.1"/>
    </source>
</evidence>
<reference evidence="4 5" key="1">
    <citation type="journal article" date="2015" name="Stand. Genomic Sci.">
        <title>Genomic Encyclopedia of Bacterial and Archaeal Type Strains, Phase III: the genomes of soil and plant-associated and newly described type strains.</title>
        <authorList>
            <person name="Whitman W.B."/>
            <person name="Woyke T."/>
            <person name="Klenk H.P."/>
            <person name="Zhou Y."/>
            <person name="Lilburn T.G."/>
            <person name="Beck B.J."/>
            <person name="De Vos P."/>
            <person name="Vandamme P."/>
            <person name="Eisen J.A."/>
            <person name="Garrity G."/>
            <person name="Hugenholtz P."/>
            <person name="Kyrpides N.C."/>
        </authorList>
    </citation>
    <scope>NUCLEOTIDE SEQUENCE [LARGE SCALE GENOMIC DNA]</scope>
    <source>
        <strain evidence="4 5">S2T63</strain>
    </source>
</reference>
<feature type="compositionally biased region" description="Pro residues" evidence="1">
    <location>
        <begin position="52"/>
        <end position="62"/>
    </location>
</feature>
<protein>
    <submittedName>
        <fullName evidence="4">Outer membrane protein assembly factor BamB</fullName>
    </submittedName>
</protein>
<evidence type="ECO:0000313" key="5">
    <source>
        <dbReference type="Proteomes" id="UP000273158"/>
    </source>
</evidence>
<dbReference type="InterPro" id="IPR015943">
    <property type="entry name" value="WD40/YVTN_repeat-like_dom_sf"/>
</dbReference>
<dbReference type="Pfam" id="PF13360">
    <property type="entry name" value="PQQ_2"/>
    <property type="match status" value="1"/>
</dbReference>
<keyword evidence="2" id="KW-1133">Transmembrane helix</keyword>
<feature type="transmembrane region" description="Helical" evidence="2">
    <location>
        <begin position="15"/>
        <end position="37"/>
    </location>
</feature>
<dbReference type="InterPro" id="IPR002372">
    <property type="entry name" value="PQQ_rpt_dom"/>
</dbReference>